<dbReference type="Proteomes" id="UP000269721">
    <property type="component" value="Unassembled WGS sequence"/>
</dbReference>
<keyword evidence="7" id="KW-1185">Reference proteome</keyword>
<evidence type="ECO:0000313" key="6">
    <source>
        <dbReference type="EMBL" id="RKO93515.1"/>
    </source>
</evidence>
<name>A0A4P9WMP8_9FUNG</name>
<dbReference type="AlphaFoldDB" id="A0A4P9WMP8"/>
<organism evidence="6 7">
    <name type="scientific">Blyttiomyces helicus</name>
    <dbReference type="NCBI Taxonomy" id="388810"/>
    <lineage>
        <taxon>Eukaryota</taxon>
        <taxon>Fungi</taxon>
        <taxon>Fungi incertae sedis</taxon>
        <taxon>Chytridiomycota</taxon>
        <taxon>Chytridiomycota incertae sedis</taxon>
        <taxon>Chytridiomycetes</taxon>
        <taxon>Chytridiomycetes incertae sedis</taxon>
        <taxon>Blyttiomyces</taxon>
    </lineage>
</organism>
<gene>
    <name evidence="6" type="ORF">BDK51DRAFT_26983</name>
</gene>
<evidence type="ECO:0000256" key="4">
    <source>
        <dbReference type="ARBA" id="ARBA00039934"/>
    </source>
</evidence>
<evidence type="ECO:0000256" key="5">
    <source>
        <dbReference type="SAM" id="MobiDB-lite"/>
    </source>
</evidence>
<evidence type="ECO:0000256" key="1">
    <source>
        <dbReference type="ARBA" id="ARBA00013064"/>
    </source>
</evidence>
<feature type="compositionally biased region" description="Gly residues" evidence="5">
    <location>
        <begin position="84"/>
        <end position="102"/>
    </location>
</feature>
<feature type="region of interest" description="Disordered" evidence="5">
    <location>
        <begin position="83"/>
        <end position="102"/>
    </location>
</feature>
<protein>
    <recommendedName>
        <fullName evidence="4">Putative tyrosine-protein phosphatase OCA1</fullName>
        <ecNumber evidence="1">3.1.3.48</ecNumber>
    </recommendedName>
</protein>
<dbReference type="EC" id="3.1.3.48" evidence="1"/>
<keyword evidence="2" id="KW-0378">Hydrolase</keyword>
<dbReference type="InterPro" id="IPR004861">
    <property type="entry name" value="Siw14-like"/>
</dbReference>
<reference evidence="7" key="1">
    <citation type="journal article" date="2018" name="Nat. Microbiol.">
        <title>Leveraging single-cell genomics to expand the fungal tree of life.</title>
        <authorList>
            <person name="Ahrendt S.R."/>
            <person name="Quandt C.A."/>
            <person name="Ciobanu D."/>
            <person name="Clum A."/>
            <person name="Salamov A."/>
            <person name="Andreopoulos B."/>
            <person name="Cheng J.F."/>
            <person name="Woyke T."/>
            <person name="Pelin A."/>
            <person name="Henrissat B."/>
            <person name="Reynolds N.K."/>
            <person name="Benny G.L."/>
            <person name="Smith M.E."/>
            <person name="James T.Y."/>
            <person name="Grigoriev I.V."/>
        </authorList>
    </citation>
    <scope>NUCLEOTIDE SEQUENCE [LARGE SCALE GENOMIC DNA]</scope>
</reference>
<proteinExistence type="predicted"/>
<keyword evidence="3" id="KW-0904">Protein phosphatase</keyword>
<evidence type="ECO:0000256" key="3">
    <source>
        <dbReference type="ARBA" id="ARBA00022912"/>
    </source>
</evidence>
<sequence>MTHSQHYIPPLDPFTLFHPQNFGMVEEDLYRSGQPNELNFPFLEKLGLRTVIFLAPEEPNQRLWVMADVVMGWEWLCREKKGGRGGGGGGVGGGGGGGGGELGGRVTRSSLIILFDLSDRLTLYSSGQVKGKSKGKEC</sequence>
<dbReference type="OrthoDB" id="6375174at2759"/>
<dbReference type="GO" id="GO:0004725">
    <property type="term" value="F:protein tyrosine phosphatase activity"/>
    <property type="evidence" value="ECO:0007669"/>
    <property type="project" value="UniProtKB-EC"/>
</dbReference>
<dbReference type="PANTHER" id="PTHR31126:SF8">
    <property type="entry name" value="TYROSINE-PROTEIN PHOSPHATASE OCA1-RELATED"/>
    <property type="match status" value="1"/>
</dbReference>
<dbReference type="Pfam" id="PF03162">
    <property type="entry name" value="Y_phosphatase2"/>
    <property type="match status" value="1"/>
</dbReference>
<dbReference type="SUPFAM" id="SSF52799">
    <property type="entry name" value="(Phosphotyrosine protein) phosphatases II"/>
    <property type="match status" value="1"/>
</dbReference>
<dbReference type="PANTHER" id="PTHR31126">
    <property type="entry name" value="TYROSINE-PROTEIN PHOSPHATASE"/>
    <property type="match status" value="1"/>
</dbReference>
<dbReference type="Gene3D" id="3.90.190.10">
    <property type="entry name" value="Protein tyrosine phosphatase superfamily"/>
    <property type="match status" value="1"/>
</dbReference>
<accession>A0A4P9WMP8</accession>
<evidence type="ECO:0000256" key="2">
    <source>
        <dbReference type="ARBA" id="ARBA00022801"/>
    </source>
</evidence>
<dbReference type="EMBL" id="KZ994212">
    <property type="protein sequence ID" value="RKO93515.1"/>
    <property type="molecule type" value="Genomic_DNA"/>
</dbReference>
<evidence type="ECO:0000313" key="7">
    <source>
        <dbReference type="Proteomes" id="UP000269721"/>
    </source>
</evidence>
<dbReference type="InterPro" id="IPR029021">
    <property type="entry name" value="Prot-tyrosine_phosphatase-like"/>
</dbReference>